<keyword evidence="2" id="KW-1185">Reference proteome</keyword>
<gene>
    <name evidence="1" type="ORF">BPAE_0171g00150</name>
</gene>
<dbReference type="Proteomes" id="UP000297910">
    <property type="component" value="Unassembled WGS sequence"/>
</dbReference>
<proteinExistence type="predicted"/>
<evidence type="ECO:0000313" key="2">
    <source>
        <dbReference type="Proteomes" id="UP000297910"/>
    </source>
</evidence>
<name>A0A4Z1FCT2_9HELO</name>
<organism evidence="1 2">
    <name type="scientific">Botrytis paeoniae</name>
    <dbReference type="NCBI Taxonomy" id="278948"/>
    <lineage>
        <taxon>Eukaryota</taxon>
        <taxon>Fungi</taxon>
        <taxon>Dikarya</taxon>
        <taxon>Ascomycota</taxon>
        <taxon>Pezizomycotina</taxon>
        <taxon>Leotiomycetes</taxon>
        <taxon>Helotiales</taxon>
        <taxon>Sclerotiniaceae</taxon>
        <taxon>Botrytis</taxon>
    </lineage>
</organism>
<reference evidence="1 2" key="1">
    <citation type="submission" date="2017-12" db="EMBL/GenBank/DDBJ databases">
        <title>Comparative genomics of Botrytis spp.</title>
        <authorList>
            <person name="Valero-Jimenez C.A."/>
            <person name="Tapia P."/>
            <person name="Veloso J."/>
            <person name="Silva-Moreno E."/>
            <person name="Staats M."/>
            <person name="Valdes J.H."/>
            <person name="Van Kan J.A.L."/>
        </authorList>
    </citation>
    <scope>NUCLEOTIDE SEQUENCE [LARGE SCALE GENOMIC DNA]</scope>
    <source>
        <strain evidence="1 2">Bp0003</strain>
    </source>
</reference>
<accession>A0A4Z1FCT2</accession>
<dbReference type="AlphaFoldDB" id="A0A4Z1FCT2"/>
<protein>
    <submittedName>
        <fullName evidence="1">Uncharacterized protein</fullName>
    </submittedName>
</protein>
<dbReference type="EMBL" id="PQXI01000171">
    <property type="protein sequence ID" value="TGO22356.1"/>
    <property type="molecule type" value="Genomic_DNA"/>
</dbReference>
<sequence>METPRGKDLSIWTKEAQNFQNILNDVKKATNKSHRKFFQINWVKNIQVKLSCERERRTTRRNDGIALLYSYYVERKSILRSQRHSRDVHPKKMYALSEKMMVQHKRLVANERNINEVKDMEEMVRFAMKNIAYRAKHPLQSKKNLPRVLLKS</sequence>
<comment type="caution">
    <text evidence="1">The sequence shown here is derived from an EMBL/GenBank/DDBJ whole genome shotgun (WGS) entry which is preliminary data.</text>
</comment>
<evidence type="ECO:0000313" key="1">
    <source>
        <dbReference type="EMBL" id="TGO22356.1"/>
    </source>
</evidence>